<accession>A0A644W9H6</accession>
<dbReference type="AlphaFoldDB" id="A0A644W9H6"/>
<dbReference type="EMBL" id="VSSQ01000730">
    <property type="protein sequence ID" value="MPM00440.1"/>
    <property type="molecule type" value="Genomic_DNA"/>
</dbReference>
<proteinExistence type="predicted"/>
<comment type="caution">
    <text evidence="1">The sequence shown here is derived from an EMBL/GenBank/DDBJ whole genome shotgun (WGS) entry which is preliminary data.</text>
</comment>
<organism evidence="1">
    <name type="scientific">bioreactor metagenome</name>
    <dbReference type="NCBI Taxonomy" id="1076179"/>
    <lineage>
        <taxon>unclassified sequences</taxon>
        <taxon>metagenomes</taxon>
        <taxon>ecological metagenomes</taxon>
    </lineage>
</organism>
<gene>
    <name evidence="1" type="ORF">SDC9_46664</name>
</gene>
<reference evidence="1" key="1">
    <citation type="submission" date="2019-08" db="EMBL/GenBank/DDBJ databases">
        <authorList>
            <person name="Kucharzyk K."/>
            <person name="Murdoch R.W."/>
            <person name="Higgins S."/>
            <person name="Loffler F."/>
        </authorList>
    </citation>
    <scope>NUCLEOTIDE SEQUENCE</scope>
</reference>
<sequence length="68" mass="7669">MARTTRTKEERIADLDAKILKKKEELAKLETQKQRLEHPISVRSVISAAKEAGLSPEEIAEKLGLEIE</sequence>
<evidence type="ECO:0000313" key="1">
    <source>
        <dbReference type="EMBL" id="MPM00440.1"/>
    </source>
</evidence>
<name>A0A644W9H6_9ZZZZ</name>
<protein>
    <submittedName>
        <fullName evidence="1">Uncharacterized protein</fullName>
    </submittedName>
</protein>